<evidence type="ECO:0000256" key="9">
    <source>
        <dbReference type="ARBA" id="ARBA00022741"/>
    </source>
</evidence>
<comment type="miscellaneous">
    <text evidence="13">The reaction proceeds by a bi uni uni bi ping pong mechanism.</text>
</comment>
<comment type="catalytic activity">
    <reaction evidence="11 13">
        <text>(R)-pantoate + beta-alanine + ATP = (R)-pantothenate + AMP + diphosphate + H(+)</text>
        <dbReference type="Rhea" id="RHEA:10912"/>
        <dbReference type="ChEBI" id="CHEBI:15378"/>
        <dbReference type="ChEBI" id="CHEBI:15980"/>
        <dbReference type="ChEBI" id="CHEBI:29032"/>
        <dbReference type="ChEBI" id="CHEBI:30616"/>
        <dbReference type="ChEBI" id="CHEBI:33019"/>
        <dbReference type="ChEBI" id="CHEBI:57966"/>
        <dbReference type="ChEBI" id="CHEBI:456215"/>
        <dbReference type="EC" id="6.3.2.1"/>
    </reaction>
</comment>
<evidence type="ECO:0000256" key="13">
    <source>
        <dbReference type="HAMAP-Rule" id="MF_00158"/>
    </source>
</evidence>
<feature type="binding site" evidence="13">
    <location>
        <begin position="189"/>
        <end position="192"/>
    </location>
    <ligand>
        <name>ATP</name>
        <dbReference type="ChEBI" id="CHEBI:30616"/>
    </ligand>
</feature>
<dbReference type="KEGG" id="had:CDV25_06375"/>
<dbReference type="RefSeq" id="WP_108911242.1">
    <property type="nucleotide sequence ID" value="NZ_CP021886.1"/>
</dbReference>
<dbReference type="CDD" id="cd00560">
    <property type="entry name" value="PanC"/>
    <property type="match status" value="1"/>
</dbReference>
<dbReference type="InterPro" id="IPR004821">
    <property type="entry name" value="Cyt_trans-like"/>
</dbReference>
<sequence length="281" mass="31847">MKVIKSVKELQIFIQTYKRQNPKEVIGLVPTMGALHKGHLSLIKASKTTCDLTIVSIFVNPTQFGVNEDFSKYPRKIEADLKICQSAEVDIVFMPEIEEMYPLKSSLQTTFNAPLSMASVLEGEARSGHFNGVLQIINKLFHLIQPHKAFFGKKDAQQLLIVQKMVEDLFFPIEIIPCEIVRSEEGLALSSRNAYLSLEGKRKALKISQSLKVAMQVIMQGERESLKIKNEALRVLEGLEVEYFAIVNRELESILTIQKDSTLILVVAKVEEVRLLDNLWF</sequence>
<evidence type="ECO:0000256" key="1">
    <source>
        <dbReference type="ARBA" id="ARBA00004496"/>
    </source>
</evidence>
<keyword evidence="8 13" id="KW-0566">Pantothenate biosynthesis</keyword>
<dbReference type="GO" id="GO:0005829">
    <property type="term" value="C:cytosol"/>
    <property type="evidence" value="ECO:0007669"/>
    <property type="project" value="TreeGrafter"/>
</dbReference>
<feature type="binding site" evidence="13">
    <location>
        <position position="181"/>
    </location>
    <ligand>
        <name>ATP</name>
        <dbReference type="ChEBI" id="CHEBI:30616"/>
    </ligand>
</feature>
<comment type="pathway">
    <text evidence="2 13">Cofactor biosynthesis; (R)-pantothenate biosynthesis; (R)-pantothenate from (R)-pantoate and beta-alanine: step 1/1.</text>
</comment>
<reference evidence="14 15" key="1">
    <citation type="submission" date="2017-06" db="EMBL/GenBank/DDBJ databases">
        <title>Complete genome of Helicobacter apodemus.</title>
        <authorList>
            <person name="Cho S."/>
        </authorList>
    </citation>
    <scope>NUCLEOTIDE SEQUENCE [LARGE SCALE GENOMIC DNA]</scope>
    <source>
        <strain evidence="15">SNUVETPUB-15-01</strain>
    </source>
</reference>
<dbReference type="SUPFAM" id="SSF52374">
    <property type="entry name" value="Nucleotidylyl transferase"/>
    <property type="match status" value="1"/>
</dbReference>
<feature type="binding site" evidence="13">
    <location>
        <position position="63"/>
    </location>
    <ligand>
        <name>(R)-pantoate</name>
        <dbReference type="ChEBI" id="CHEBI:15980"/>
    </ligand>
</feature>
<dbReference type="GO" id="GO:0004592">
    <property type="term" value="F:pantoate-beta-alanine ligase activity"/>
    <property type="evidence" value="ECO:0007669"/>
    <property type="project" value="UniProtKB-UniRule"/>
</dbReference>
<feature type="binding site" evidence="13">
    <location>
        <begin position="32"/>
        <end position="39"/>
    </location>
    <ligand>
        <name>ATP</name>
        <dbReference type="ChEBI" id="CHEBI:30616"/>
    </ligand>
</feature>
<comment type="subunit">
    <text evidence="13">Homodimer.</text>
</comment>
<dbReference type="NCBIfam" id="TIGR00018">
    <property type="entry name" value="panC"/>
    <property type="match status" value="1"/>
</dbReference>
<dbReference type="GO" id="GO:0015940">
    <property type="term" value="P:pantothenate biosynthetic process"/>
    <property type="evidence" value="ECO:0007669"/>
    <property type="project" value="UniProtKB-UniRule"/>
</dbReference>
<evidence type="ECO:0000256" key="3">
    <source>
        <dbReference type="ARBA" id="ARBA00009256"/>
    </source>
</evidence>
<evidence type="ECO:0000256" key="11">
    <source>
        <dbReference type="ARBA" id="ARBA00048258"/>
    </source>
</evidence>
<evidence type="ECO:0000313" key="15">
    <source>
        <dbReference type="Proteomes" id="UP000244890"/>
    </source>
</evidence>
<dbReference type="NCBIfam" id="TIGR00125">
    <property type="entry name" value="cyt_tran_rel"/>
    <property type="match status" value="1"/>
</dbReference>
<dbReference type="HAMAP" id="MF_00158">
    <property type="entry name" value="PanC"/>
    <property type="match status" value="1"/>
</dbReference>
<keyword evidence="7 13" id="KW-0436">Ligase</keyword>
<evidence type="ECO:0000313" key="14">
    <source>
        <dbReference type="EMBL" id="AWI34426.1"/>
    </source>
</evidence>
<evidence type="ECO:0000256" key="5">
    <source>
        <dbReference type="ARBA" id="ARBA00014155"/>
    </source>
</evidence>
<organism evidence="14 15">
    <name type="scientific">Helicobacter apodemus</name>
    <dbReference type="NCBI Taxonomy" id="135569"/>
    <lineage>
        <taxon>Bacteria</taxon>
        <taxon>Pseudomonadati</taxon>
        <taxon>Campylobacterota</taxon>
        <taxon>Epsilonproteobacteria</taxon>
        <taxon>Campylobacterales</taxon>
        <taxon>Helicobacteraceae</taxon>
        <taxon>Helicobacter</taxon>
    </lineage>
</organism>
<keyword evidence="9 13" id="KW-0547">Nucleotide-binding</keyword>
<dbReference type="Proteomes" id="UP000244890">
    <property type="component" value="Chromosome"/>
</dbReference>
<gene>
    <name evidence="13" type="primary">panC</name>
    <name evidence="14" type="ORF">CDV25_06375</name>
</gene>
<accession>A0A2U8FE66</accession>
<dbReference type="AlphaFoldDB" id="A0A2U8FE66"/>
<evidence type="ECO:0000256" key="8">
    <source>
        <dbReference type="ARBA" id="ARBA00022655"/>
    </source>
</evidence>
<evidence type="ECO:0000256" key="2">
    <source>
        <dbReference type="ARBA" id="ARBA00004990"/>
    </source>
</evidence>
<evidence type="ECO:0000256" key="6">
    <source>
        <dbReference type="ARBA" id="ARBA00022490"/>
    </source>
</evidence>
<feature type="binding site" evidence="13">
    <location>
        <position position="158"/>
    </location>
    <ligand>
        <name>(R)-pantoate</name>
        <dbReference type="ChEBI" id="CHEBI:15980"/>
    </ligand>
</feature>
<comment type="similarity">
    <text evidence="3 13">Belongs to the pantothenate synthetase family.</text>
</comment>
<proteinExistence type="inferred from homology"/>
<keyword evidence="10 13" id="KW-0067">ATP-binding</keyword>
<dbReference type="OrthoDB" id="9773087at2"/>
<comment type="function">
    <text evidence="12 13">Catalyzes the condensation of pantoate with beta-alanine in an ATP-dependent reaction via a pantoyl-adenylate intermediate.</text>
</comment>
<dbReference type="PANTHER" id="PTHR21299">
    <property type="entry name" value="CYTIDYLATE KINASE/PANTOATE-BETA-ALANINE LIGASE"/>
    <property type="match status" value="1"/>
</dbReference>
<evidence type="ECO:0000256" key="12">
    <source>
        <dbReference type="ARBA" id="ARBA00055042"/>
    </source>
</evidence>
<feature type="binding site" evidence="13">
    <location>
        <position position="63"/>
    </location>
    <ligand>
        <name>beta-alanine</name>
        <dbReference type="ChEBI" id="CHEBI:57966"/>
    </ligand>
</feature>
<comment type="subcellular location">
    <subcellularLocation>
        <location evidence="1 13">Cytoplasm</location>
    </subcellularLocation>
</comment>
<keyword evidence="6 13" id="KW-0963">Cytoplasm</keyword>
<dbReference type="UniPathway" id="UPA00028">
    <property type="reaction ID" value="UER00005"/>
</dbReference>
<dbReference type="GO" id="GO:0005524">
    <property type="term" value="F:ATP binding"/>
    <property type="evidence" value="ECO:0007669"/>
    <property type="project" value="UniProtKB-KW"/>
</dbReference>
<dbReference type="InterPro" id="IPR014729">
    <property type="entry name" value="Rossmann-like_a/b/a_fold"/>
</dbReference>
<dbReference type="EC" id="6.3.2.1" evidence="4 13"/>
<dbReference type="EMBL" id="CP021886">
    <property type="protein sequence ID" value="AWI34426.1"/>
    <property type="molecule type" value="Genomic_DNA"/>
</dbReference>
<name>A0A2U8FE66_9HELI</name>
<dbReference type="Gene3D" id="3.40.50.620">
    <property type="entry name" value="HUPs"/>
    <property type="match status" value="1"/>
</dbReference>
<evidence type="ECO:0000256" key="10">
    <source>
        <dbReference type="ARBA" id="ARBA00022840"/>
    </source>
</evidence>
<dbReference type="Gene3D" id="3.30.1300.10">
    <property type="entry name" value="Pantoate-beta-alanine ligase, C-terminal domain"/>
    <property type="match status" value="1"/>
</dbReference>
<evidence type="ECO:0000256" key="4">
    <source>
        <dbReference type="ARBA" id="ARBA00012219"/>
    </source>
</evidence>
<dbReference type="FunFam" id="3.40.50.620:FF:000114">
    <property type="entry name" value="Pantothenate synthetase"/>
    <property type="match status" value="1"/>
</dbReference>
<feature type="active site" description="Proton donor" evidence="13">
    <location>
        <position position="39"/>
    </location>
</feature>
<dbReference type="PANTHER" id="PTHR21299:SF1">
    <property type="entry name" value="PANTOATE--BETA-ALANINE LIGASE"/>
    <property type="match status" value="1"/>
</dbReference>
<feature type="binding site" evidence="13">
    <location>
        <begin position="152"/>
        <end position="155"/>
    </location>
    <ligand>
        <name>ATP</name>
        <dbReference type="ChEBI" id="CHEBI:30616"/>
    </ligand>
</feature>
<dbReference type="Pfam" id="PF02569">
    <property type="entry name" value="Pantoate_ligase"/>
    <property type="match status" value="1"/>
</dbReference>
<protein>
    <recommendedName>
        <fullName evidence="5 13">Pantothenate synthetase</fullName>
        <shortName evidence="13">PS</shortName>
        <ecNumber evidence="4 13">6.3.2.1</ecNumber>
    </recommendedName>
    <alternativeName>
        <fullName evidence="13">Pantoate--beta-alanine ligase</fullName>
    </alternativeName>
    <alternativeName>
        <fullName evidence="13">Pantoate-activating enzyme</fullName>
    </alternativeName>
</protein>
<evidence type="ECO:0000256" key="7">
    <source>
        <dbReference type="ARBA" id="ARBA00022598"/>
    </source>
</evidence>
<dbReference type="InterPro" id="IPR003721">
    <property type="entry name" value="Pantoate_ligase"/>
</dbReference>
<dbReference type="InterPro" id="IPR042176">
    <property type="entry name" value="Pantoate_ligase_C"/>
</dbReference>